<dbReference type="AlphaFoldDB" id="A0AAV9HF26"/>
<feature type="region of interest" description="Disordered" evidence="1">
    <location>
        <begin position="104"/>
        <end position="131"/>
    </location>
</feature>
<accession>A0AAV9HF26</accession>
<feature type="compositionally biased region" description="Low complexity" evidence="1">
    <location>
        <begin position="104"/>
        <end position="124"/>
    </location>
</feature>
<gene>
    <name evidence="3" type="ORF">QBC42DRAFT_289755</name>
</gene>
<comment type="caution">
    <text evidence="3">The sequence shown here is derived from an EMBL/GenBank/DDBJ whole genome shotgun (WGS) entry which is preliminary data.</text>
</comment>
<protein>
    <submittedName>
        <fullName evidence="3">Uncharacterized protein</fullName>
    </submittedName>
</protein>
<feature type="signal peptide" evidence="2">
    <location>
        <begin position="1"/>
        <end position="21"/>
    </location>
</feature>
<evidence type="ECO:0000256" key="2">
    <source>
        <dbReference type="SAM" id="SignalP"/>
    </source>
</evidence>
<reference evidence="3" key="2">
    <citation type="submission" date="2023-06" db="EMBL/GenBank/DDBJ databases">
        <authorList>
            <consortium name="Lawrence Berkeley National Laboratory"/>
            <person name="Mondo S.J."/>
            <person name="Hensen N."/>
            <person name="Bonometti L."/>
            <person name="Westerberg I."/>
            <person name="Brannstrom I.O."/>
            <person name="Guillou S."/>
            <person name="Cros-Aarteil S."/>
            <person name="Calhoun S."/>
            <person name="Haridas S."/>
            <person name="Kuo A."/>
            <person name="Pangilinan J."/>
            <person name="Riley R."/>
            <person name="Labutti K."/>
            <person name="Andreopoulos B."/>
            <person name="Lipzen A."/>
            <person name="Chen C."/>
            <person name="Yanf M."/>
            <person name="Daum C."/>
            <person name="Ng V."/>
            <person name="Clum A."/>
            <person name="Steindorff A."/>
            <person name="Ohm R."/>
            <person name="Martin F."/>
            <person name="Silar P."/>
            <person name="Natvig D."/>
            <person name="Lalanne C."/>
            <person name="Gautier V."/>
            <person name="Ament-Velasquez S.L."/>
            <person name="Kruys A."/>
            <person name="Hutchinson M.I."/>
            <person name="Powell A.J."/>
            <person name="Barry K."/>
            <person name="Miller A.N."/>
            <person name="Grigoriev I.V."/>
            <person name="Debuchy R."/>
            <person name="Gladieux P."/>
            <person name="Thoren M.H."/>
            <person name="Johannesson H."/>
        </authorList>
    </citation>
    <scope>NUCLEOTIDE SEQUENCE</scope>
    <source>
        <strain evidence="3">PSN324</strain>
    </source>
</reference>
<name>A0AAV9HF26_9PEZI</name>
<feature type="compositionally biased region" description="Low complexity" evidence="1">
    <location>
        <begin position="174"/>
        <end position="187"/>
    </location>
</feature>
<evidence type="ECO:0000256" key="1">
    <source>
        <dbReference type="SAM" id="MobiDB-lite"/>
    </source>
</evidence>
<dbReference type="EMBL" id="MU865042">
    <property type="protein sequence ID" value="KAK4459250.1"/>
    <property type="molecule type" value="Genomic_DNA"/>
</dbReference>
<feature type="compositionally biased region" description="Low complexity" evidence="1">
    <location>
        <begin position="155"/>
        <end position="166"/>
    </location>
</feature>
<proteinExistence type="predicted"/>
<organism evidence="3 4">
    <name type="scientific">Cladorrhinum samala</name>
    <dbReference type="NCBI Taxonomy" id="585594"/>
    <lineage>
        <taxon>Eukaryota</taxon>
        <taxon>Fungi</taxon>
        <taxon>Dikarya</taxon>
        <taxon>Ascomycota</taxon>
        <taxon>Pezizomycotina</taxon>
        <taxon>Sordariomycetes</taxon>
        <taxon>Sordariomycetidae</taxon>
        <taxon>Sordariales</taxon>
        <taxon>Podosporaceae</taxon>
        <taxon>Cladorrhinum</taxon>
    </lineage>
</organism>
<feature type="chain" id="PRO_5043608820" evidence="2">
    <location>
        <begin position="22"/>
        <end position="224"/>
    </location>
</feature>
<evidence type="ECO:0000313" key="4">
    <source>
        <dbReference type="Proteomes" id="UP001321749"/>
    </source>
</evidence>
<feature type="region of interest" description="Disordered" evidence="1">
    <location>
        <begin position="155"/>
        <end position="187"/>
    </location>
</feature>
<reference evidence="3" key="1">
    <citation type="journal article" date="2023" name="Mol. Phylogenet. Evol.">
        <title>Genome-scale phylogeny and comparative genomics of the fungal order Sordariales.</title>
        <authorList>
            <person name="Hensen N."/>
            <person name="Bonometti L."/>
            <person name="Westerberg I."/>
            <person name="Brannstrom I.O."/>
            <person name="Guillou S."/>
            <person name="Cros-Aarteil S."/>
            <person name="Calhoun S."/>
            <person name="Haridas S."/>
            <person name="Kuo A."/>
            <person name="Mondo S."/>
            <person name="Pangilinan J."/>
            <person name="Riley R."/>
            <person name="LaButti K."/>
            <person name="Andreopoulos B."/>
            <person name="Lipzen A."/>
            <person name="Chen C."/>
            <person name="Yan M."/>
            <person name="Daum C."/>
            <person name="Ng V."/>
            <person name="Clum A."/>
            <person name="Steindorff A."/>
            <person name="Ohm R.A."/>
            <person name="Martin F."/>
            <person name="Silar P."/>
            <person name="Natvig D.O."/>
            <person name="Lalanne C."/>
            <person name="Gautier V."/>
            <person name="Ament-Velasquez S.L."/>
            <person name="Kruys A."/>
            <person name="Hutchinson M.I."/>
            <person name="Powell A.J."/>
            <person name="Barry K."/>
            <person name="Miller A.N."/>
            <person name="Grigoriev I.V."/>
            <person name="Debuchy R."/>
            <person name="Gladieux P."/>
            <person name="Hiltunen Thoren M."/>
            <person name="Johannesson H."/>
        </authorList>
    </citation>
    <scope>NUCLEOTIDE SEQUENCE</scope>
    <source>
        <strain evidence="3">PSN324</strain>
    </source>
</reference>
<keyword evidence="2" id="KW-0732">Signal</keyword>
<dbReference type="Proteomes" id="UP001321749">
    <property type="component" value="Unassembled WGS sequence"/>
</dbReference>
<sequence>MIAKSVLGVAATTLLFGLATSADLAADACTSFSSDGHMPHEVNGTCTLTATTTATLTVTATTSSATPCTTETDYVATQTVSPVAPPIVVDPSSTATAAAASASAPVSVSTTTATTTAIPSGSTSDILVPGTPFTPPSASTTFVTSTSGGAAAATTASSADAGTVTDYPPSVTPADQASSSTDAGAAATSTAPSTAAGVAVGIPTNNIVAAFVFGCVALVLPIAA</sequence>
<keyword evidence="4" id="KW-1185">Reference proteome</keyword>
<evidence type="ECO:0000313" key="3">
    <source>
        <dbReference type="EMBL" id="KAK4459250.1"/>
    </source>
</evidence>